<feature type="region of interest" description="Disordered" evidence="1">
    <location>
        <begin position="177"/>
        <end position="197"/>
    </location>
</feature>
<feature type="region of interest" description="Disordered" evidence="1">
    <location>
        <begin position="514"/>
        <end position="556"/>
    </location>
</feature>
<dbReference type="EMBL" id="BMAR01000013">
    <property type="protein sequence ID" value="GFR46204.1"/>
    <property type="molecule type" value="Genomic_DNA"/>
</dbReference>
<feature type="compositionally biased region" description="Low complexity" evidence="1">
    <location>
        <begin position="434"/>
        <end position="463"/>
    </location>
</feature>
<proteinExistence type="predicted"/>
<dbReference type="Proteomes" id="UP001054857">
    <property type="component" value="Unassembled WGS sequence"/>
</dbReference>
<feature type="compositionally biased region" description="Gly residues" evidence="1">
    <location>
        <begin position="111"/>
        <end position="123"/>
    </location>
</feature>
<feature type="region of interest" description="Disordered" evidence="1">
    <location>
        <begin position="673"/>
        <end position="697"/>
    </location>
</feature>
<feature type="region of interest" description="Disordered" evidence="1">
    <location>
        <begin position="236"/>
        <end position="267"/>
    </location>
</feature>
<protein>
    <submittedName>
        <fullName evidence="2">Uncharacterized protein</fullName>
    </submittedName>
</protein>
<evidence type="ECO:0000313" key="3">
    <source>
        <dbReference type="Proteomes" id="UP001054857"/>
    </source>
</evidence>
<feature type="compositionally biased region" description="Low complexity" evidence="1">
    <location>
        <begin position="679"/>
        <end position="697"/>
    </location>
</feature>
<sequence>VAGLYRQQCVHAVAIRPAGPLLVYRRTRISASPSPELTALRALVRRRGPQALDAVHPLAAKRVSSQGEWEYWYGAYRLWEQFAPLPPSCRTAALSFVLTSDQRQQQRQQGGDDGGVGSNGSGDGSLSTLEVSSAPPASSSPSPTASSAPSVQITVPPAELRRFMSALLDLLPNQPSAAAAGGGGGGGGSVGAGGGAPAPRAGEWLPAGATALQIRYSPLPPAAAAAAGAAAAAAGAGMSAGPRGPSDGDVGDAGSSSSTSTSRIPEELQPSAYEVRWAQAGANSDTGAPGSSGKGAATPAAVQWSPPMRLTSAQLLSLVNIFTDVTNRVPELADVSQPPVRLVVPATSPVQRLASAVQDAVATAARFLGLLALLAVPLAAVMKAGGGGGGGGGERTLFGVGFPAATAAAATVREAAQPSSHPPQQLVAPRWSTPSAEAGDAAAAAAAAVPSPMSPAAPAAAPSRTPPPPPRLIPAPASATELAALCRTLESQLQGANMWLEVTGTRAACLTTPATTATSTHQGSQDPAGTSSSSSSSSGTAHRHAGRPPPPHLAHPEWPEFQVVVVVGRGCGSTGEGAPRGPGQAAGQAAAGAGGVVVLGCRPVNAAGSAALPELPLGTAALRGAAAAAAQEAHLAGLTAERIESGKATPGTFHLPYHPAPYTCLPLTAPASTPPPATLPTTAAAPPDAASASAPAPAPAPALADVAVLKVALRPAGEAARHVVQGRGRRQREFAAAEVRVRPWYDSDSLLRWMSGAGGGVSLP</sequence>
<evidence type="ECO:0000256" key="1">
    <source>
        <dbReference type="SAM" id="MobiDB-lite"/>
    </source>
</evidence>
<dbReference type="AlphaFoldDB" id="A0AAD3HLX5"/>
<evidence type="ECO:0000313" key="2">
    <source>
        <dbReference type="EMBL" id="GFR46204.1"/>
    </source>
</evidence>
<feature type="compositionally biased region" description="Polar residues" evidence="1">
    <location>
        <begin position="521"/>
        <end position="530"/>
    </location>
</feature>
<feature type="region of interest" description="Disordered" evidence="1">
    <location>
        <begin position="412"/>
        <end position="475"/>
    </location>
</feature>
<organism evidence="2 3">
    <name type="scientific">Astrephomene gubernaculifera</name>
    <dbReference type="NCBI Taxonomy" id="47775"/>
    <lineage>
        <taxon>Eukaryota</taxon>
        <taxon>Viridiplantae</taxon>
        <taxon>Chlorophyta</taxon>
        <taxon>core chlorophytes</taxon>
        <taxon>Chlorophyceae</taxon>
        <taxon>CS clade</taxon>
        <taxon>Chlamydomonadales</taxon>
        <taxon>Astrephomenaceae</taxon>
        <taxon>Astrephomene</taxon>
    </lineage>
</organism>
<keyword evidence="3" id="KW-1185">Reference proteome</keyword>
<reference evidence="2 3" key="1">
    <citation type="journal article" date="2021" name="Sci. Rep.">
        <title>Genome sequencing of the multicellular alga Astrephomene provides insights into convergent evolution of germ-soma differentiation.</title>
        <authorList>
            <person name="Yamashita S."/>
            <person name="Yamamoto K."/>
            <person name="Matsuzaki R."/>
            <person name="Suzuki S."/>
            <person name="Yamaguchi H."/>
            <person name="Hirooka S."/>
            <person name="Minakuchi Y."/>
            <person name="Miyagishima S."/>
            <person name="Kawachi M."/>
            <person name="Toyoda A."/>
            <person name="Nozaki H."/>
        </authorList>
    </citation>
    <scope>NUCLEOTIDE SEQUENCE [LARGE SCALE GENOMIC DNA]</scope>
    <source>
        <strain evidence="2 3">NIES-4017</strain>
    </source>
</reference>
<feature type="compositionally biased region" description="Low complexity" evidence="1">
    <location>
        <begin position="100"/>
        <end position="109"/>
    </location>
</feature>
<feature type="compositionally biased region" description="Gly residues" evidence="1">
    <location>
        <begin position="180"/>
        <end position="196"/>
    </location>
</feature>
<gene>
    <name evidence="2" type="ORF">Agub_g7735</name>
</gene>
<feature type="non-terminal residue" evidence="2">
    <location>
        <position position="1"/>
    </location>
</feature>
<feature type="compositionally biased region" description="Low complexity" evidence="1">
    <location>
        <begin position="132"/>
        <end position="150"/>
    </location>
</feature>
<name>A0AAD3HLX5_9CHLO</name>
<feature type="non-terminal residue" evidence="2">
    <location>
        <position position="764"/>
    </location>
</feature>
<feature type="compositionally biased region" description="Pro residues" evidence="1">
    <location>
        <begin position="464"/>
        <end position="473"/>
    </location>
</feature>
<feature type="region of interest" description="Disordered" evidence="1">
    <location>
        <begin position="100"/>
        <end position="151"/>
    </location>
</feature>
<comment type="caution">
    <text evidence="2">The sequence shown here is derived from an EMBL/GenBank/DDBJ whole genome shotgun (WGS) entry which is preliminary data.</text>
</comment>
<accession>A0AAD3HLX5</accession>